<evidence type="ECO:0000313" key="2">
    <source>
        <dbReference type="EMBL" id="CEQ39339.1"/>
    </source>
</evidence>
<organism evidence="2 3">
    <name type="scientific">Sporidiobolus salmonicolor</name>
    <name type="common">Yeast-like fungus</name>
    <name type="synonym">Sporobolomyces salmonicolor</name>
    <dbReference type="NCBI Taxonomy" id="5005"/>
    <lineage>
        <taxon>Eukaryota</taxon>
        <taxon>Fungi</taxon>
        <taxon>Dikarya</taxon>
        <taxon>Basidiomycota</taxon>
        <taxon>Pucciniomycotina</taxon>
        <taxon>Microbotryomycetes</taxon>
        <taxon>Sporidiobolales</taxon>
        <taxon>Sporidiobolaceae</taxon>
        <taxon>Sporobolomyces</taxon>
    </lineage>
</organism>
<feature type="compositionally biased region" description="Acidic residues" evidence="1">
    <location>
        <begin position="303"/>
        <end position="315"/>
    </location>
</feature>
<feature type="compositionally biased region" description="Acidic residues" evidence="1">
    <location>
        <begin position="506"/>
        <end position="520"/>
    </location>
</feature>
<feature type="compositionally biased region" description="Basic and acidic residues" evidence="1">
    <location>
        <begin position="334"/>
        <end position="349"/>
    </location>
</feature>
<name>A0A0D6EHA0_SPOSA</name>
<proteinExistence type="predicted"/>
<feature type="compositionally biased region" description="Basic and acidic residues" evidence="1">
    <location>
        <begin position="288"/>
        <end position="301"/>
    </location>
</feature>
<feature type="compositionally biased region" description="Low complexity" evidence="1">
    <location>
        <begin position="124"/>
        <end position="146"/>
    </location>
</feature>
<feature type="compositionally biased region" description="Pro residues" evidence="1">
    <location>
        <begin position="183"/>
        <end position="196"/>
    </location>
</feature>
<feature type="compositionally biased region" description="Basic residues" evidence="1">
    <location>
        <begin position="17"/>
        <end position="31"/>
    </location>
</feature>
<gene>
    <name evidence="2" type="primary">SPOSA6832_00843</name>
</gene>
<sequence>MSTSTTLNRLAGLPKIPKLKKKSATSPKKSKSIALPPPPPPPPAPAPLPPAPVVLPFPLNPSDDDTLSEPSSSSSSEDGDVVPLAKSVPPPRKTGQAVEDVCLVCHGSCRCGGAEGASVYVGGSAPLASSSTAKPAPAPKKASATPYDPKLKMKSSKPSTSSSSSHKPFTSTTYRPTSSTSAPRPPPPSYLPPLPPAYSDSPTTSSKPRGRPRKDGSNPKLRSIAQTAADASYSPSTSVARPAAPQRMSLRQVLALSLQEAEQQSKSREGTPDANEILNAARGRAGGNKKEGGVGKEKLSDVSDLELDAEESSSSEEERSRMDVDGASEDELGGMEKEEERLLREEIERRKRKKGKEAEALYDDSDEDDDDEGLLEAWDQNVRAMEQLRRRRSSGAAPGADASFEQDEDSDVAITEVPPGNGLGVVTWSDYDSFGSDDEEEQEDQLAEALAARQAHGGQALFADSFEDELEELFALSEAVVGPIRQDEYDAGDMWFEALSDFDGSSADDESGEDDDDIDAEMIFGEHGELKKLFGGRRNKRRHSAVESSAGESDSDDEQATESEADLDVELVRVGIELSRADNGKGKGKEEEEDGDDETASYHSEDEQTDSSCSDTDIYRYAPRTGALANLQAPTTADLASLNADSVLVDMNQLKKSTSGSHIKSAGGASSSSSRPAPASASAASKQKGKGKGPLPVIREERRIKRRAPTMGTFDTSERKKTDAMSGGLTIVVVDDSDVPAPKGVEAPHGESLILLLLRSKLLLTRNRVQLEPTPSRRTRTGSHVSTTSATSGSVSLDPGSNVGSPVLANVKLEFDLDSMLQESVFEDETEVFLATGGSSSETDVGDATATDAASSKPASALSDFSRWNRIPIGAFRSRTMRGTGADAPSQVLTAKAAASERGHKKKKSTAGGVATSILRDHKAVATSLHHTLGSPGAAKTASKRAIRSRMLTSPVLAPVLPNSSSSHISPPRPGFAAAAAAAAYASKKAKRSKKSTPAGSVRSKSPASRSHSRQASVVASTSAAPTANLPPLHSPLFRTVSMTEPSLLPLE</sequence>
<feature type="region of interest" description="Disordered" evidence="1">
    <location>
        <begin position="988"/>
        <end position="1037"/>
    </location>
</feature>
<evidence type="ECO:0000256" key="1">
    <source>
        <dbReference type="SAM" id="MobiDB-lite"/>
    </source>
</evidence>
<dbReference type="EMBL" id="CENE01000002">
    <property type="protein sequence ID" value="CEQ39339.1"/>
    <property type="molecule type" value="Genomic_DNA"/>
</dbReference>
<accession>A0A0D6EHA0</accession>
<feature type="region of interest" description="Disordered" evidence="1">
    <location>
        <begin position="1"/>
        <end position="96"/>
    </location>
</feature>
<feature type="region of interest" description="Disordered" evidence="1">
    <location>
        <begin position="769"/>
        <end position="801"/>
    </location>
</feature>
<feature type="region of interest" description="Disordered" evidence="1">
    <location>
        <begin position="535"/>
        <end position="617"/>
    </location>
</feature>
<feature type="compositionally biased region" description="Low complexity" evidence="1">
    <location>
        <begin position="1016"/>
        <end position="1028"/>
    </location>
</feature>
<feature type="compositionally biased region" description="Low complexity" evidence="1">
    <location>
        <begin position="394"/>
        <end position="403"/>
    </location>
</feature>
<keyword evidence="3" id="KW-1185">Reference proteome</keyword>
<feature type="region of interest" description="Disordered" evidence="1">
    <location>
        <begin position="116"/>
        <end position="372"/>
    </location>
</feature>
<feature type="compositionally biased region" description="Low complexity" evidence="1">
    <location>
        <begin position="156"/>
        <end position="182"/>
    </location>
</feature>
<dbReference type="OrthoDB" id="2530067at2759"/>
<dbReference type="AlphaFoldDB" id="A0A0D6EHA0"/>
<feature type="compositionally biased region" description="Low complexity" evidence="1">
    <location>
        <begin position="782"/>
        <end position="796"/>
    </location>
</feature>
<evidence type="ECO:0000313" key="3">
    <source>
        <dbReference type="Proteomes" id="UP000243876"/>
    </source>
</evidence>
<feature type="region of interest" description="Disordered" evidence="1">
    <location>
        <begin position="500"/>
        <end position="523"/>
    </location>
</feature>
<dbReference type="Proteomes" id="UP000243876">
    <property type="component" value="Unassembled WGS sequence"/>
</dbReference>
<feature type="compositionally biased region" description="Basic and acidic residues" evidence="1">
    <location>
        <begin position="579"/>
        <end position="590"/>
    </location>
</feature>
<feature type="compositionally biased region" description="Acidic residues" evidence="1">
    <location>
        <begin position="553"/>
        <end position="569"/>
    </location>
</feature>
<feature type="region of interest" description="Disordered" evidence="1">
    <location>
        <begin position="656"/>
        <end position="705"/>
    </location>
</feature>
<feature type="compositionally biased region" description="Acidic residues" evidence="1">
    <location>
        <begin position="435"/>
        <end position="446"/>
    </location>
</feature>
<feature type="region of interest" description="Disordered" evidence="1">
    <location>
        <begin position="387"/>
        <end position="451"/>
    </location>
</feature>
<feature type="compositionally biased region" description="Pro residues" evidence="1">
    <location>
        <begin position="35"/>
        <end position="59"/>
    </location>
</feature>
<protein>
    <submittedName>
        <fullName evidence="2">SPOSA6832_00843-mRNA-1:cds</fullName>
    </submittedName>
</protein>
<reference evidence="3" key="1">
    <citation type="submission" date="2015-02" db="EMBL/GenBank/DDBJ databases">
        <authorList>
            <person name="Gon?alves P."/>
        </authorList>
    </citation>
    <scope>NUCLEOTIDE SEQUENCE [LARGE SCALE GENOMIC DNA]</scope>
</reference>
<feature type="compositionally biased region" description="Acidic residues" evidence="1">
    <location>
        <begin position="360"/>
        <end position="372"/>
    </location>
</feature>
<feature type="compositionally biased region" description="Low complexity" evidence="1">
    <location>
        <begin position="659"/>
        <end position="686"/>
    </location>
</feature>